<dbReference type="RefSeq" id="WP_141169631.1">
    <property type="nucleotide sequence ID" value="NZ_CP041185.1"/>
</dbReference>
<proteinExistence type="predicted"/>
<evidence type="ECO:0000313" key="2">
    <source>
        <dbReference type="Proteomes" id="UP000316665"/>
    </source>
</evidence>
<dbReference type="OrthoDB" id="8441435at2"/>
<dbReference type="Proteomes" id="UP000316665">
    <property type="component" value="Chromosome"/>
</dbReference>
<protein>
    <recommendedName>
        <fullName evidence="3">DUF4238 domain-containing protein</fullName>
    </recommendedName>
</protein>
<reference evidence="1 2" key="1">
    <citation type="submission" date="2019-06" db="EMBL/GenBank/DDBJ databases">
        <title>Complete genome sequence of Janthinobacterium sp. SNU WT3 isolated from diseased rainbow trout.</title>
        <authorList>
            <person name="Oh W.T."/>
            <person name="Park S.C."/>
        </authorList>
    </citation>
    <scope>NUCLEOTIDE SEQUENCE [LARGE SCALE GENOMIC DNA]</scope>
    <source>
        <strain evidence="1 2">SNU WT3</strain>
    </source>
</reference>
<evidence type="ECO:0000313" key="1">
    <source>
        <dbReference type="EMBL" id="QDG70199.1"/>
    </source>
</evidence>
<dbReference type="AlphaFoldDB" id="A0A4Y6RBE5"/>
<sequence>MTHPEPVQKGNPHKLSLDQHTFPTKSIIRFSEGGGVEVHEKRVGRTLRRLPKDVLFCARRLWDHKSEIGYMRDIENPFQSLIDNLLGGKRNLSADNHSLITDFYFLWNLRQRVRMEEPIHSQLPGWTPERVIRKKDTQEKLEGKGILFWDENGEIPNRILTGTSLQMQLWAERERMPVTRWGVIETLPGQGEFLVPDNLCQHTLIPISPNVCLAANNPDQFVDMSFVAWYNGLAVENSDNYYFARNIKDCPILKHTTLRTELKDVGLLKSARRA</sequence>
<accession>A0A4Y6RBE5</accession>
<dbReference type="KEGG" id="jas:FJQ89_07050"/>
<evidence type="ECO:0008006" key="3">
    <source>
        <dbReference type="Google" id="ProtNLM"/>
    </source>
</evidence>
<keyword evidence="2" id="KW-1185">Reference proteome</keyword>
<organism evidence="1 2">
    <name type="scientific">Janthinobacterium tructae</name>
    <dbReference type="NCBI Taxonomy" id="2590869"/>
    <lineage>
        <taxon>Bacteria</taxon>
        <taxon>Pseudomonadati</taxon>
        <taxon>Pseudomonadota</taxon>
        <taxon>Betaproteobacteria</taxon>
        <taxon>Burkholderiales</taxon>
        <taxon>Oxalobacteraceae</taxon>
        <taxon>Janthinobacterium</taxon>
    </lineage>
</organism>
<gene>
    <name evidence="1" type="ORF">FJQ89_07050</name>
</gene>
<name>A0A4Y6RBE5_9BURK</name>
<dbReference type="EMBL" id="CP041185">
    <property type="protein sequence ID" value="QDG70199.1"/>
    <property type="molecule type" value="Genomic_DNA"/>
</dbReference>